<reference evidence="2 3" key="1">
    <citation type="submission" date="2023-09" db="EMBL/GenBank/DDBJ databases">
        <authorList>
            <person name="Rey-Velasco X."/>
        </authorList>
    </citation>
    <scope>NUCLEOTIDE SEQUENCE [LARGE SCALE GENOMIC DNA]</scope>
    <source>
        <strain evidence="2 3">F363</strain>
    </source>
</reference>
<evidence type="ECO:0000259" key="1">
    <source>
        <dbReference type="Pfam" id="PF13472"/>
    </source>
</evidence>
<sequence length="234" mass="26178">MKNLGICCALLMFVFFSCGDSNEKKEEKRQNQEEVISSDKKKDEATKTILFFGNSLTAGLGLESDETFPALIQEKIDSLNLDYRVINAGLSGETTAAGKNRINWVLKQNVDVFVLELGANDGLRGIALEETRENLQAIIDIVREKNPETEIILAGMQIPPNMGQEYTSEFRNIFPELAEKNNVHIIPFLLENVAGKPELNQQDGIHPTAEGQEIVAKNVWEILAPIVKEENYQE</sequence>
<comment type="caution">
    <text evidence="2">The sequence shown here is derived from an EMBL/GenBank/DDBJ whole genome shotgun (WGS) entry which is preliminary data.</text>
</comment>
<dbReference type="InterPro" id="IPR036514">
    <property type="entry name" value="SGNH_hydro_sf"/>
</dbReference>
<dbReference type="Proteomes" id="UP001262889">
    <property type="component" value="Unassembled WGS sequence"/>
</dbReference>
<dbReference type="RefSeq" id="WP_311535936.1">
    <property type="nucleotide sequence ID" value="NZ_JAVRHQ010000024.1"/>
</dbReference>
<evidence type="ECO:0000313" key="2">
    <source>
        <dbReference type="EMBL" id="MDT0644318.1"/>
    </source>
</evidence>
<evidence type="ECO:0000313" key="3">
    <source>
        <dbReference type="Proteomes" id="UP001262889"/>
    </source>
</evidence>
<dbReference type="InterPro" id="IPR013830">
    <property type="entry name" value="SGNH_hydro"/>
</dbReference>
<proteinExistence type="predicted"/>
<dbReference type="CDD" id="cd01822">
    <property type="entry name" value="Lysophospholipase_L1_like"/>
    <property type="match status" value="1"/>
</dbReference>
<dbReference type="EMBL" id="JAVRHQ010000024">
    <property type="protein sequence ID" value="MDT0644318.1"/>
    <property type="molecule type" value="Genomic_DNA"/>
</dbReference>
<keyword evidence="3" id="KW-1185">Reference proteome</keyword>
<feature type="domain" description="SGNH hydrolase-type esterase" evidence="1">
    <location>
        <begin position="51"/>
        <end position="214"/>
    </location>
</feature>
<dbReference type="PANTHER" id="PTHR30383:SF24">
    <property type="entry name" value="THIOESTERASE 1_PROTEASE 1_LYSOPHOSPHOLIPASE L1"/>
    <property type="match status" value="1"/>
</dbReference>
<dbReference type="InterPro" id="IPR051532">
    <property type="entry name" value="Ester_Hydrolysis_Enzymes"/>
</dbReference>
<gene>
    <name evidence="2" type="ORF">RM553_15880</name>
</gene>
<dbReference type="Pfam" id="PF13472">
    <property type="entry name" value="Lipase_GDSL_2"/>
    <property type="match status" value="1"/>
</dbReference>
<dbReference type="PANTHER" id="PTHR30383">
    <property type="entry name" value="THIOESTERASE 1/PROTEASE 1/LYSOPHOSPHOLIPASE L1"/>
    <property type="match status" value="1"/>
</dbReference>
<accession>A0ABU3CDA1</accession>
<name>A0ABU3CDA1_9FLAO</name>
<organism evidence="2 3">
    <name type="scientific">Autumnicola tepida</name>
    <dbReference type="NCBI Taxonomy" id="3075595"/>
    <lineage>
        <taxon>Bacteria</taxon>
        <taxon>Pseudomonadati</taxon>
        <taxon>Bacteroidota</taxon>
        <taxon>Flavobacteriia</taxon>
        <taxon>Flavobacteriales</taxon>
        <taxon>Flavobacteriaceae</taxon>
        <taxon>Autumnicola</taxon>
    </lineage>
</organism>
<dbReference type="Gene3D" id="3.40.50.1110">
    <property type="entry name" value="SGNH hydrolase"/>
    <property type="match status" value="1"/>
</dbReference>
<dbReference type="PROSITE" id="PS51257">
    <property type="entry name" value="PROKAR_LIPOPROTEIN"/>
    <property type="match status" value="1"/>
</dbReference>
<dbReference type="SUPFAM" id="SSF52266">
    <property type="entry name" value="SGNH hydrolase"/>
    <property type="match status" value="1"/>
</dbReference>
<protein>
    <submittedName>
        <fullName evidence="2">Arylesterase</fullName>
    </submittedName>
</protein>